<reference evidence="2" key="1">
    <citation type="submission" date="2017-05" db="EMBL/GenBank/DDBJ databases">
        <title>Streptomyces olivochromogenes NBRC 3561 whole genome shotgun sequence.</title>
        <authorList>
            <person name="Dohra H."/>
            <person name="Kodani S."/>
        </authorList>
    </citation>
    <scope>NUCLEOTIDE SEQUENCE [LARGE SCALE GENOMIC DNA]</scope>
    <source>
        <strain evidence="2">NBRC 3561</strain>
    </source>
</reference>
<protein>
    <submittedName>
        <fullName evidence="1">Uncharacterized protein</fullName>
    </submittedName>
</protein>
<gene>
    <name evidence="1" type="ORF">SO3561_01019</name>
</gene>
<keyword evidence="2" id="KW-1185">Reference proteome</keyword>
<dbReference type="RefSeq" id="WP_067360208.1">
    <property type="nucleotide sequence ID" value="NZ_BDQI01000001.1"/>
</dbReference>
<accession>A0A250V6E2</accession>
<organism evidence="1 2">
    <name type="scientific">Streptomyces olivochromogenes</name>
    <dbReference type="NCBI Taxonomy" id="1963"/>
    <lineage>
        <taxon>Bacteria</taxon>
        <taxon>Bacillati</taxon>
        <taxon>Actinomycetota</taxon>
        <taxon>Actinomycetes</taxon>
        <taxon>Kitasatosporales</taxon>
        <taxon>Streptomycetaceae</taxon>
        <taxon>Streptomyces</taxon>
    </lineage>
</organism>
<proteinExistence type="predicted"/>
<evidence type="ECO:0000313" key="1">
    <source>
        <dbReference type="EMBL" id="GAX49530.1"/>
    </source>
</evidence>
<name>A0A250V6E2_STROL</name>
<sequence>METDLVSRLEEAANRFVIPLRMNEGFDEQALLQLQEEIDRCGTAWREGTHVPKRAALILAELFPAIEACAWLYEGKMRQRIQEAGAMVSEAVTAALD</sequence>
<comment type="caution">
    <text evidence="1">The sequence shown here is derived from an EMBL/GenBank/DDBJ whole genome shotgun (WGS) entry which is preliminary data.</text>
</comment>
<evidence type="ECO:0000313" key="2">
    <source>
        <dbReference type="Proteomes" id="UP000217446"/>
    </source>
</evidence>
<dbReference type="Proteomes" id="UP000217446">
    <property type="component" value="Unassembled WGS sequence"/>
</dbReference>
<dbReference type="EMBL" id="BDQI01000001">
    <property type="protein sequence ID" value="GAX49530.1"/>
    <property type="molecule type" value="Genomic_DNA"/>
</dbReference>
<dbReference type="AlphaFoldDB" id="A0A250V6E2"/>